<dbReference type="PROSITE" id="PS51186">
    <property type="entry name" value="GNAT"/>
    <property type="match status" value="1"/>
</dbReference>
<proteinExistence type="predicted"/>
<dbReference type="Gene3D" id="3.40.630.30">
    <property type="match status" value="1"/>
</dbReference>
<dbReference type="SUPFAM" id="SSF55729">
    <property type="entry name" value="Acyl-CoA N-acyltransferases (Nat)"/>
    <property type="match status" value="1"/>
</dbReference>
<reference evidence="2" key="1">
    <citation type="submission" date="2019-11" db="EMBL/GenBank/DDBJ databases">
        <authorList>
            <person name="Li J."/>
        </authorList>
    </citation>
    <scope>NUCLEOTIDE SEQUENCE</scope>
    <source>
        <strain evidence="2">B6B</strain>
    </source>
</reference>
<keyword evidence="2" id="KW-0808">Transferase</keyword>
<dbReference type="Pfam" id="PF08445">
    <property type="entry name" value="FR47"/>
    <property type="match status" value="1"/>
</dbReference>
<dbReference type="EMBL" id="WJNG01000013">
    <property type="protein sequence ID" value="MRH44035.1"/>
    <property type="molecule type" value="Genomic_DNA"/>
</dbReference>
<dbReference type="InterPro" id="IPR016181">
    <property type="entry name" value="Acyl_CoA_acyltransferase"/>
</dbReference>
<gene>
    <name evidence="2" type="ORF">GH741_15435</name>
</gene>
<feature type="domain" description="N-acetyltransferase" evidence="1">
    <location>
        <begin position="149"/>
        <end position="289"/>
    </location>
</feature>
<accession>A0A6A8DEB3</accession>
<organism evidence="2 3">
    <name type="scientific">Aquibacillus halophilus</name>
    <dbReference type="NCBI Taxonomy" id="930132"/>
    <lineage>
        <taxon>Bacteria</taxon>
        <taxon>Bacillati</taxon>
        <taxon>Bacillota</taxon>
        <taxon>Bacilli</taxon>
        <taxon>Bacillales</taxon>
        <taxon>Bacillaceae</taxon>
        <taxon>Aquibacillus</taxon>
    </lineage>
</organism>
<sequence length="289" mass="32596">MDMYISNTKNIETYTRIVEPLLLKKEACNNLSLGILYRFLEKKEKADEATPFLGLIKDNEGTLIYSFLQTPPHNLILADIDSIDSTIIEEIAQYLFKQGLVLPGVLGPTEYVEAFTSKWQSLSQSKAAVHMRQLIYQLDHVNSINYPSGQLVKASPDDKELIKNWLVLFGEEANEVIPPEHAYKLAERFVNNGSVYLWRVNGVSVSMVNQSRTTRNGTTINGVYTPDTFKRKGYATAAVAKLSEKLLDSGHQFCALYTDLDNPTSNNIYKKIGYQVVGDSTVFHFELIK</sequence>
<dbReference type="OrthoDB" id="3174529at2"/>
<dbReference type="InterPro" id="IPR013653">
    <property type="entry name" value="GCN5-like_dom"/>
</dbReference>
<keyword evidence="3" id="KW-1185">Reference proteome</keyword>
<evidence type="ECO:0000313" key="3">
    <source>
        <dbReference type="Proteomes" id="UP000799092"/>
    </source>
</evidence>
<dbReference type="InterPro" id="IPR000182">
    <property type="entry name" value="GNAT_dom"/>
</dbReference>
<dbReference type="GO" id="GO:0016747">
    <property type="term" value="F:acyltransferase activity, transferring groups other than amino-acyl groups"/>
    <property type="evidence" value="ECO:0007669"/>
    <property type="project" value="InterPro"/>
</dbReference>
<evidence type="ECO:0000259" key="1">
    <source>
        <dbReference type="PROSITE" id="PS51186"/>
    </source>
</evidence>
<comment type="caution">
    <text evidence="2">The sequence shown here is derived from an EMBL/GenBank/DDBJ whole genome shotgun (WGS) entry which is preliminary data.</text>
</comment>
<evidence type="ECO:0000313" key="2">
    <source>
        <dbReference type="EMBL" id="MRH44035.1"/>
    </source>
</evidence>
<name>A0A6A8DEB3_9BACI</name>
<dbReference type="AlphaFoldDB" id="A0A6A8DEB3"/>
<dbReference type="Proteomes" id="UP000799092">
    <property type="component" value="Unassembled WGS sequence"/>
</dbReference>
<protein>
    <submittedName>
        <fullName evidence="2">GNAT family N-acetyltransferase</fullName>
    </submittedName>
</protein>